<dbReference type="Proteomes" id="UP000598217">
    <property type="component" value="Unassembled WGS sequence"/>
</dbReference>
<evidence type="ECO:0000313" key="1">
    <source>
        <dbReference type="EMBL" id="MBE1458662.1"/>
    </source>
</evidence>
<dbReference type="EMBL" id="JADBDY010000001">
    <property type="protein sequence ID" value="MBE1458662.1"/>
    <property type="molecule type" value="Genomic_DNA"/>
</dbReference>
<evidence type="ECO:0000313" key="2">
    <source>
        <dbReference type="Proteomes" id="UP000598217"/>
    </source>
</evidence>
<keyword evidence="2" id="KW-1185">Reference proteome</keyword>
<accession>A0ABR9HI11</accession>
<name>A0ABR9HI11_9ACTN</name>
<sequence>MSSADWDCGCSSECTHGDQFEIHALTECGYRTAFSWRAM</sequence>
<protein>
    <submittedName>
        <fullName evidence="1">Uncharacterized protein</fullName>
    </submittedName>
</protein>
<organism evidence="1 2">
    <name type="scientific">Nocardiopsis terrae</name>
    <dbReference type="NCBI Taxonomy" id="372655"/>
    <lineage>
        <taxon>Bacteria</taxon>
        <taxon>Bacillati</taxon>
        <taxon>Actinomycetota</taxon>
        <taxon>Actinomycetes</taxon>
        <taxon>Streptosporangiales</taxon>
        <taxon>Nocardiopsidaceae</taxon>
        <taxon>Nocardiopsis</taxon>
    </lineage>
</organism>
<gene>
    <name evidence="1" type="ORF">H4W79_002876</name>
</gene>
<reference evidence="1 2" key="1">
    <citation type="submission" date="2020-10" db="EMBL/GenBank/DDBJ databases">
        <title>Sequencing the genomes of 1000 actinobacteria strains.</title>
        <authorList>
            <person name="Klenk H.-P."/>
        </authorList>
    </citation>
    <scope>NUCLEOTIDE SEQUENCE [LARGE SCALE GENOMIC DNA]</scope>
    <source>
        <strain evidence="1 2">DSM 45157</strain>
    </source>
</reference>
<comment type="caution">
    <text evidence="1">The sequence shown here is derived from an EMBL/GenBank/DDBJ whole genome shotgun (WGS) entry which is preliminary data.</text>
</comment>
<proteinExistence type="predicted"/>